<evidence type="ECO:0000256" key="18">
    <source>
        <dbReference type="ARBA" id="ARBA00062056"/>
    </source>
</evidence>
<keyword evidence="8" id="KW-0479">Metal-binding</keyword>
<dbReference type="InterPro" id="IPR036897">
    <property type="entry name" value="CarbamoylP_synth_lsu_oligo_sf"/>
</dbReference>
<dbReference type="SMART" id="SM01096">
    <property type="entry name" value="CPSase_L_D3"/>
    <property type="match status" value="1"/>
</dbReference>
<dbReference type="SUPFAM" id="SSF52335">
    <property type="entry name" value="Methylglyoxal synthase-like"/>
    <property type="match status" value="1"/>
</dbReference>
<keyword evidence="14" id="KW-0464">Manganese</keyword>
<sequence>MPKRTDIKSILIIGAGPIVIGQACEFDYSGVQACKALKAEGYRVILVNSNPATIMTDPEVADATYIEPITPEMVEKIIEKERPDALLPTMGGQTALNTALALDASGALKRLGVEMIGARAEVIDKAEDRQKFRDAMDKLGLESPRSKAVHHIDEAEDALAFVGLPAIVRPSFTLAGTGGGIAYNVEEFREIVERGLDLSPTTEVLIEESVLGWKEYEMEVVRDHADNCIIVCSIENIDPMGVHTGDSITVAPALTLTDKEYQRMRTGSINVLREIGVETGGSNVQWAINPKDGRMVVIEMNPRVSRSSALASKATGFPIAKVAARLAVGYTLDELTNDITRVTPASFEPSIDYVVTKIPRFAFEKYPGAEPMLSTSMKSVGEVMAIGRTFKESMQKALRGLETGLNGFDEIEIDGVAPVAGGAEDEAAIKGAVVRALGLPTPDRIRVIAQAFRHGLSVEEVQAACSYEPWFLRQIAEIVREEGHVRVKGLPADAVEFRRLKGMGFSDARLAKLTGTTEKAVRDARRGLSVRPVFKRIDTCAAEFASATAYMYSTYETGAWARSPTCEAEPSDRKKAIILGGGPNRIGQGIEFDYCCCHAAFAFADIGVESIMVNCNPETVSTDYDTSDRLYFEPLTSEDVLELIDVERSKGDLIGVVVQFGGQTPLKLAHALEEDGVPILGTSVDSIDLAEDRERFQKMLHDIGLQQPPNGLARSAEEAAEKAEEVGYPVVLRPSYVLGGRGMMIVHDREQLDRYVGEAMKVSGDDPVLIDHYLNRATEVDVDAICDADDVFVAGVLEHIEEAGVHSGDSACSMPPYSLSEAVVAELMRQTEAMAKALKVRGLMNVQFAIEEPHSENPRIFVLEVNPRASRTVPFVAKTIGEPVAAIAAKVMAGETLASFGLTHKAYDHIAVKEAVFPFARFAGVDTVLGPEMRSTGEVMGLDWKREDEADMQGAFARAFAKSQLGGGTILPTAGCAFVSVRNDDKPFILGAVKKLIEQGFSILATGGTHAYLTEQGLEVGLVKKVLEGRPHIVDAMKNGEVQLVFNTTEGKQSLSDSFSIRRTALMMKIPYYTTTPAALASAQAIAAIKAGELDVRPLQGYAH</sequence>
<organism evidence="22 23">
    <name type="scientific">Brevundimonas abyssalis TAR-001</name>
    <dbReference type="NCBI Taxonomy" id="1391729"/>
    <lineage>
        <taxon>Bacteria</taxon>
        <taxon>Pseudomonadati</taxon>
        <taxon>Pseudomonadota</taxon>
        <taxon>Alphaproteobacteria</taxon>
        <taxon>Caulobacterales</taxon>
        <taxon>Caulobacteraceae</taxon>
        <taxon>Brevundimonas</taxon>
    </lineage>
</organism>
<feature type="binding site" evidence="19">
    <location>
        <position position="242"/>
    </location>
    <ligand>
        <name>ATP</name>
        <dbReference type="ChEBI" id="CHEBI:30616"/>
        <label>1</label>
    </ligand>
</feature>
<evidence type="ECO:0000256" key="12">
    <source>
        <dbReference type="ARBA" id="ARBA00022842"/>
    </source>
</evidence>
<dbReference type="InterPro" id="IPR005479">
    <property type="entry name" value="CPAse_ATP-bd"/>
</dbReference>
<evidence type="ECO:0000256" key="15">
    <source>
        <dbReference type="ARBA" id="ARBA00047359"/>
    </source>
</evidence>
<evidence type="ECO:0000256" key="16">
    <source>
        <dbReference type="ARBA" id="ARBA00048816"/>
    </source>
</evidence>
<dbReference type="FunFam" id="3.30.1490.20:FF:000001">
    <property type="entry name" value="Carbamoyl-phosphate synthase large chain"/>
    <property type="match status" value="1"/>
</dbReference>
<feature type="binding site" evidence="19">
    <location>
        <position position="866"/>
    </location>
    <ligand>
        <name>Mg(2+)</name>
        <dbReference type="ChEBI" id="CHEBI:18420"/>
        <label>4</label>
    </ligand>
</feature>
<keyword evidence="11 19" id="KW-0067">ATP-binding</keyword>
<feature type="binding site" evidence="19">
    <location>
        <position position="301"/>
    </location>
    <ligand>
        <name>Mg(2+)</name>
        <dbReference type="ChEBI" id="CHEBI:18420"/>
        <label>2</label>
    </ligand>
</feature>
<dbReference type="PROSITE" id="PS51257">
    <property type="entry name" value="PROKAR_LIPOPROTEIN"/>
    <property type="match status" value="1"/>
</dbReference>
<keyword evidence="13 19" id="KW-0665">Pyrimidine biosynthesis</keyword>
<evidence type="ECO:0000256" key="11">
    <source>
        <dbReference type="ARBA" id="ARBA00022840"/>
    </source>
</evidence>
<feature type="binding site" evidence="19">
    <location>
        <position position="243"/>
    </location>
    <ligand>
        <name>ATP</name>
        <dbReference type="ChEBI" id="CHEBI:30616"/>
        <label>1</label>
    </ligand>
</feature>
<dbReference type="SUPFAM" id="SSF48108">
    <property type="entry name" value="Carbamoyl phosphate synthetase, large subunit connection domain"/>
    <property type="match status" value="1"/>
</dbReference>
<evidence type="ECO:0000256" key="17">
    <source>
        <dbReference type="ARBA" id="ARBA00057223"/>
    </source>
</evidence>
<dbReference type="SUPFAM" id="SSF52440">
    <property type="entry name" value="PreATP-grasp domain"/>
    <property type="match status" value="2"/>
</dbReference>
<comment type="similarity">
    <text evidence="4 19">Belongs to the CarB family.</text>
</comment>
<feature type="domain" description="MGS-like" evidence="21">
    <location>
        <begin position="969"/>
        <end position="1104"/>
    </location>
</feature>
<dbReference type="NCBIfam" id="TIGR01369">
    <property type="entry name" value="CPSaseII_lrg"/>
    <property type="match status" value="1"/>
</dbReference>
<evidence type="ECO:0000259" key="20">
    <source>
        <dbReference type="PROSITE" id="PS50975"/>
    </source>
</evidence>
<feature type="binding site" evidence="19">
    <location>
        <position position="864"/>
    </location>
    <ligand>
        <name>ATP</name>
        <dbReference type="ChEBI" id="CHEBI:30616"/>
        <label>2</label>
    </ligand>
</feature>
<dbReference type="Proteomes" id="UP000016569">
    <property type="component" value="Unassembled WGS sequence"/>
</dbReference>
<evidence type="ECO:0000256" key="13">
    <source>
        <dbReference type="ARBA" id="ARBA00022975"/>
    </source>
</evidence>
<dbReference type="InterPro" id="IPR006275">
    <property type="entry name" value="CPSase_lsu"/>
</dbReference>
<comment type="catalytic activity">
    <reaction evidence="15 19">
        <text>hydrogencarbonate + NH4(+) + 2 ATP = carbamoyl phosphate + 2 ADP + phosphate + 2 H(+)</text>
        <dbReference type="Rhea" id="RHEA:18029"/>
        <dbReference type="ChEBI" id="CHEBI:15378"/>
        <dbReference type="ChEBI" id="CHEBI:17544"/>
        <dbReference type="ChEBI" id="CHEBI:28938"/>
        <dbReference type="ChEBI" id="CHEBI:30616"/>
        <dbReference type="ChEBI" id="CHEBI:43474"/>
        <dbReference type="ChEBI" id="CHEBI:58228"/>
        <dbReference type="ChEBI" id="CHEBI:456216"/>
        <dbReference type="EC" id="6.3.4.16"/>
    </reaction>
</comment>
<dbReference type="InterPro" id="IPR011607">
    <property type="entry name" value="MGS-like_dom"/>
</dbReference>
<dbReference type="PANTHER" id="PTHR11405">
    <property type="entry name" value="CARBAMOYLTRANSFERASE FAMILY MEMBER"/>
    <property type="match status" value="1"/>
</dbReference>
<dbReference type="InterPro" id="IPR013815">
    <property type="entry name" value="ATP_grasp_subdomain_1"/>
</dbReference>
<evidence type="ECO:0000259" key="21">
    <source>
        <dbReference type="PROSITE" id="PS51855"/>
    </source>
</evidence>
<evidence type="ECO:0000313" key="22">
    <source>
        <dbReference type="EMBL" id="GAD59380.1"/>
    </source>
</evidence>
<protein>
    <recommendedName>
        <fullName evidence="19">Carbamoyl phosphate synthase large chain</fullName>
        <ecNumber evidence="19">6.3.4.16</ecNumber>
        <ecNumber evidence="19">6.3.5.5</ecNumber>
    </recommendedName>
    <alternativeName>
        <fullName evidence="19">Carbamoyl phosphate synthetase ammonia chain</fullName>
    </alternativeName>
</protein>
<feature type="binding site" evidence="19">
    <location>
        <position position="285"/>
    </location>
    <ligand>
        <name>ATP</name>
        <dbReference type="ChEBI" id="CHEBI:30616"/>
        <label>1</label>
    </ligand>
</feature>
<dbReference type="Gene3D" id="3.40.50.1380">
    <property type="entry name" value="Methylglyoxal synthase-like domain"/>
    <property type="match status" value="1"/>
</dbReference>
<dbReference type="PROSITE" id="PS51855">
    <property type="entry name" value="MGS"/>
    <property type="match status" value="1"/>
</dbReference>
<dbReference type="UniPathway" id="UPA00070">
    <property type="reaction ID" value="UER00115"/>
</dbReference>
<keyword evidence="6 19" id="KW-0436">Ligase</keyword>
<feature type="binding site" evidence="19">
    <location>
        <position position="299"/>
    </location>
    <ligand>
        <name>ATP</name>
        <dbReference type="ChEBI" id="CHEBI:30616"/>
        <label>1</label>
    </ligand>
</feature>
<evidence type="ECO:0000256" key="1">
    <source>
        <dbReference type="ARBA" id="ARBA00001936"/>
    </source>
</evidence>
<dbReference type="Gene3D" id="1.10.1030.10">
    <property type="entry name" value="Carbamoyl-phosphate synthetase, large subunit oligomerisation domain"/>
    <property type="match status" value="1"/>
</dbReference>
<dbReference type="InterPro" id="IPR011761">
    <property type="entry name" value="ATP-grasp"/>
</dbReference>
<feature type="binding site" evidence="19">
    <location>
        <position position="864"/>
    </location>
    <ligand>
        <name>Mn(2+)</name>
        <dbReference type="ChEBI" id="CHEBI:29035"/>
        <label>3</label>
    </ligand>
</feature>
<comment type="caution">
    <text evidence="22">The sequence shown here is derived from an EMBL/GenBank/DDBJ whole genome shotgun (WGS) entry which is preliminary data.</text>
</comment>
<feature type="binding site" evidence="19">
    <location>
        <position position="847"/>
    </location>
    <ligand>
        <name>Mn(2+)</name>
        <dbReference type="ChEBI" id="CHEBI:29035"/>
        <label>3</label>
    </ligand>
</feature>
<dbReference type="GO" id="GO:0046872">
    <property type="term" value="F:metal ion binding"/>
    <property type="evidence" value="ECO:0007669"/>
    <property type="project" value="UniProtKB-KW"/>
</dbReference>
<evidence type="ECO:0000256" key="5">
    <source>
        <dbReference type="ARBA" id="ARBA00022571"/>
    </source>
</evidence>
<dbReference type="InterPro" id="IPR058047">
    <property type="entry name" value="CPSase_preATP-grasp"/>
</dbReference>
<dbReference type="InterPro" id="IPR016185">
    <property type="entry name" value="PreATP-grasp_dom_sf"/>
</dbReference>
<feature type="region of interest" description="Carboxyphosphate synthetic domain" evidence="19">
    <location>
        <begin position="1"/>
        <end position="402"/>
    </location>
</feature>
<dbReference type="EC" id="6.3.4.16" evidence="19"/>
<dbReference type="InterPro" id="IPR005480">
    <property type="entry name" value="CPSase_lsu_oligo"/>
</dbReference>
<comment type="caution">
    <text evidence="19">Lacks conserved residue(s) required for the propagation of feature annotation.</text>
</comment>
<evidence type="ECO:0000256" key="2">
    <source>
        <dbReference type="ARBA" id="ARBA00004812"/>
    </source>
</evidence>
<dbReference type="InterPro" id="IPR033937">
    <property type="entry name" value="MGS_CPS_CarB"/>
</dbReference>
<dbReference type="PROSITE" id="PS00866">
    <property type="entry name" value="CPSASE_1"/>
    <property type="match status" value="1"/>
</dbReference>
<evidence type="ECO:0000313" key="23">
    <source>
        <dbReference type="Proteomes" id="UP000016569"/>
    </source>
</evidence>
<dbReference type="Pfam" id="PF02142">
    <property type="entry name" value="MGS"/>
    <property type="match status" value="1"/>
</dbReference>
<feature type="binding site" evidence="19">
    <location>
        <position position="866"/>
    </location>
    <ligand>
        <name>Mn(2+)</name>
        <dbReference type="ChEBI" id="CHEBI:29035"/>
        <label>4</label>
    </ligand>
</feature>
<dbReference type="Gene3D" id="3.40.50.20">
    <property type="match status" value="2"/>
</dbReference>
<feature type="binding site" evidence="19">
    <location>
        <position position="299"/>
    </location>
    <ligand>
        <name>Mg(2+)</name>
        <dbReference type="ChEBI" id="CHEBI:18420"/>
        <label>1</label>
    </ligand>
</feature>
<feature type="binding site" evidence="19">
    <location>
        <position position="285"/>
    </location>
    <ligand>
        <name>Mn(2+)</name>
        <dbReference type="ChEBI" id="CHEBI:29035"/>
        <label>1</label>
    </ligand>
</feature>
<dbReference type="Pfam" id="PF02787">
    <property type="entry name" value="CPSase_L_D3"/>
    <property type="match status" value="1"/>
</dbReference>
<gene>
    <name evidence="19" type="primary">carB</name>
    <name evidence="22" type="ORF">MBEBAB_1630</name>
</gene>
<feature type="binding site" evidence="19">
    <location>
        <position position="208"/>
    </location>
    <ligand>
        <name>ATP</name>
        <dbReference type="ChEBI" id="CHEBI:30616"/>
        <label>1</label>
    </ligand>
</feature>
<dbReference type="EMBL" id="BATC01000025">
    <property type="protein sequence ID" value="GAD59380.1"/>
    <property type="molecule type" value="Genomic_DNA"/>
</dbReference>
<feature type="binding site" evidence="19">
    <location>
        <position position="779"/>
    </location>
    <ligand>
        <name>ATP</name>
        <dbReference type="ChEBI" id="CHEBI:30616"/>
        <label>2</label>
    </ligand>
</feature>
<keyword evidence="10 19" id="KW-0547">Nucleotide-binding</keyword>
<comment type="cofactor">
    <cofactor evidence="19">
        <name>Mg(2+)</name>
        <dbReference type="ChEBI" id="CHEBI:18420"/>
    </cofactor>
    <cofactor evidence="19">
        <name>Mn(2+)</name>
        <dbReference type="ChEBI" id="CHEBI:29035"/>
    </cofactor>
    <text evidence="19">Binds 4 Mg(2+) or Mn(2+) ions per subunit.</text>
</comment>
<dbReference type="PROSITE" id="PS00867">
    <property type="entry name" value="CPSASE_2"/>
    <property type="match status" value="2"/>
</dbReference>
<feature type="binding site" evidence="19">
    <location>
        <position position="733"/>
    </location>
    <ligand>
        <name>ATP</name>
        <dbReference type="ChEBI" id="CHEBI:30616"/>
        <label>2</label>
    </ligand>
</feature>
<dbReference type="GO" id="GO:0006541">
    <property type="term" value="P:glutamine metabolic process"/>
    <property type="evidence" value="ECO:0007669"/>
    <property type="project" value="TreeGrafter"/>
</dbReference>
<keyword evidence="7 19" id="KW-0028">Amino-acid biosynthesis</keyword>
<feature type="binding site" evidence="19">
    <location>
        <position position="864"/>
    </location>
    <ligand>
        <name>Mn(2+)</name>
        <dbReference type="ChEBI" id="CHEBI:29035"/>
        <label>4</label>
    </ligand>
</feature>
<feature type="binding site" evidence="19">
    <location>
        <position position="806"/>
    </location>
    <ligand>
        <name>ATP</name>
        <dbReference type="ChEBI" id="CHEBI:30616"/>
        <label>2</label>
    </ligand>
</feature>
<keyword evidence="23" id="KW-1185">Reference proteome</keyword>
<dbReference type="InterPro" id="IPR036914">
    <property type="entry name" value="MGS-like_dom_sf"/>
</dbReference>
<feature type="region of interest" description="Allosteric domain" evidence="19">
    <location>
        <begin position="959"/>
        <end position="1104"/>
    </location>
</feature>
<proteinExistence type="inferred from homology"/>
<feature type="binding site" evidence="19">
    <location>
        <position position="864"/>
    </location>
    <ligand>
        <name>Mg(2+)</name>
        <dbReference type="ChEBI" id="CHEBI:18420"/>
        <label>3</label>
    </ligand>
</feature>
<evidence type="ECO:0000256" key="9">
    <source>
        <dbReference type="ARBA" id="ARBA00022737"/>
    </source>
</evidence>
<name>A0A8E0TRK4_9CAUL</name>
<dbReference type="FunFam" id="1.10.1030.10:FF:000002">
    <property type="entry name" value="Carbamoyl-phosphate synthase large chain"/>
    <property type="match status" value="1"/>
</dbReference>
<dbReference type="FunFam" id="3.40.50.20:FF:000001">
    <property type="entry name" value="Carbamoyl-phosphate synthase large chain"/>
    <property type="match status" value="1"/>
</dbReference>
<dbReference type="EC" id="6.3.5.5" evidence="19"/>
<evidence type="ECO:0000256" key="19">
    <source>
        <dbReference type="HAMAP-Rule" id="MF_01210"/>
    </source>
</evidence>
<feature type="binding site" evidence="19">
    <location>
        <position position="864"/>
    </location>
    <ligand>
        <name>Mg(2+)</name>
        <dbReference type="ChEBI" id="CHEBI:18420"/>
        <label>4</label>
    </ligand>
</feature>
<dbReference type="HAMAP" id="MF_01210_B">
    <property type="entry name" value="CPSase_L_chain_B"/>
    <property type="match status" value="1"/>
</dbReference>
<dbReference type="SUPFAM" id="SSF56059">
    <property type="entry name" value="Glutathione synthetase ATP-binding domain-like"/>
    <property type="match status" value="2"/>
</dbReference>
<keyword evidence="5 19" id="KW-0055">Arginine biosynthesis</keyword>
<reference evidence="23" key="1">
    <citation type="journal article" date="2013" name="Genome Announc.">
        <title>Draft Genome Sequence of the Dimorphic Prosthecate Bacterium Brevundimonas abyssalis TAR-001T.</title>
        <authorList>
            <person name="Tsubouchi T."/>
            <person name="Nishi S."/>
            <person name="Usui K."/>
            <person name="Shimane Y."/>
            <person name="Takaki Y."/>
            <person name="Maruyama T."/>
            <person name="Hatada Y."/>
        </authorList>
    </citation>
    <scope>NUCLEOTIDE SEQUENCE [LARGE SCALE GENOMIC DNA]</scope>
    <source>
        <strain evidence="23">TAR-001</strain>
    </source>
</reference>
<feature type="binding site" evidence="19">
    <location>
        <position position="241"/>
    </location>
    <ligand>
        <name>ATP</name>
        <dbReference type="ChEBI" id="CHEBI:30616"/>
        <label>1</label>
    </ligand>
</feature>
<evidence type="ECO:0000256" key="7">
    <source>
        <dbReference type="ARBA" id="ARBA00022605"/>
    </source>
</evidence>
<dbReference type="SMART" id="SM00851">
    <property type="entry name" value="MGS"/>
    <property type="match status" value="1"/>
</dbReference>
<feature type="binding site" evidence="19">
    <location>
        <position position="129"/>
    </location>
    <ligand>
        <name>ATP</name>
        <dbReference type="ChEBI" id="CHEBI:30616"/>
        <label>1</label>
    </ligand>
</feature>
<feature type="binding site" evidence="19">
    <location>
        <position position="804"/>
    </location>
    <ligand>
        <name>ATP</name>
        <dbReference type="ChEBI" id="CHEBI:30616"/>
        <label>2</label>
    </ligand>
</feature>
<dbReference type="FunFam" id="3.30.470.20:FF:000013">
    <property type="entry name" value="Carbamoyl-phosphate synthase large chain"/>
    <property type="match status" value="1"/>
</dbReference>
<feature type="binding site" evidence="19">
    <location>
        <position position="847"/>
    </location>
    <ligand>
        <name>Mg(2+)</name>
        <dbReference type="ChEBI" id="CHEBI:18420"/>
        <label>3</label>
    </ligand>
</feature>
<dbReference type="UniPathway" id="UPA00068">
    <property type="reaction ID" value="UER00171"/>
</dbReference>
<accession>A0A8E0TRK4</accession>
<feature type="domain" description="ATP-grasp" evidence="20">
    <location>
        <begin position="697"/>
        <end position="893"/>
    </location>
</feature>
<feature type="binding site" evidence="19">
    <location>
        <position position="847"/>
    </location>
    <ligand>
        <name>ATP</name>
        <dbReference type="ChEBI" id="CHEBI:30616"/>
        <label>2</label>
    </ligand>
</feature>
<keyword evidence="12" id="KW-0460">Magnesium</keyword>
<feature type="binding site" evidence="19">
    <location>
        <position position="210"/>
    </location>
    <ligand>
        <name>ATP</name>
        <dbReference type="ChEBI" id="CHEBI:30616"/>
        <label>1</label>
    </ligand>
</feature>
<comment type="pathway">
    <text evidence="2 19">Pyrimidine metabolism; UMP biosynthesis via de novo pathway; (S)-dihydroorotate from bicarbonate: step 1/3.</text>
</comment>
<dbReference type="PRINTS" id="PR00098">
    <property type="entry name" value="CPSASE"/>
</dbReference>
<feature type="binding site" evidence="19">
    <location>
        <position position="176"/>
    </location>
    <ligand>
        <name>ATP</name>
        <dbReference type="ChEBI" id="CHEBI:30616"/>
        <label>1</label>
    </ligand>
</feature>
<comment type="subunit">
    <text evidence="18 19">Composed of two chains; the small (or glutamine) chain promotes the hydrolysis of glutamine to ammonia, which is used by the large (or ammonia) chain to synthesize carbamoyl phosphate. Tetramer of heterodimers (alpha,beta)4.</text>
</comment>
<dbReference type="NCBIfam" id="NF003671">
    <property type="entry name" value="PRK05294.1"/>
    <property type="match status" value="1"/>
</dbReference>
<dbReference type="Gene3D" id="3.30.470.20">
    <property type="entry name" value="ATP-grasp fold, B domain"/>
    <property type="match status" value="2"/>
</dbReference>
<evidence type="ECO:0000256" key="10">
    <source>
        <dbReference type="ARBA" id="ARBA00022741"/>
    </source>
</evidence>
<dbReference type="GO" id="GO:0006526">
    <property type="term" value="P:L-arginine biosynthetic process"/>
    <property type="evidence" value="ECO:0007669"/>
    <property type="project" value="UniProtKB-UniRule"/>
</dbReference>
<comment type="domain">
    <text evidence="19">The large subunit is composed of 2 ATP-grasp domains that are involved in binding the 2 ATP molecules needed for carbamoyl phosphate synthesis. The N-terminal ATP-grasp domain (referred to as the carboxyphosphate synthetic component) catalyzes the ATP-dependent phosphorylation of hydrogencarbonate to carboxyphosphate and the subsequent nucleophilic attack by ammonia to form a carbamate intermediate. The C-terminal ATP-grasp domain (referred to as the carbamoyl phosphate synthetic component) then catalyzes the phosphorylation of carbamate with the second ATP to form the end product carbamoyl phosphate. The reactive and unstable enzyme intermediates are sequentially channeled from one active site to the next through the interior of the protein over a distance of at least 96 A.</text>
</comment>
<dbReference type="GO" id="GO:0005524">
    <property type="term" value="F:ATP binding"/>
    <property type="evidence" value="ECO:0007669"/>
    <property type="project" value="UniProtKB-UniRule"/>
</dbReference>
<feature type="binding site" evidence="19">
    <location>
        <position position="301"/>
    </location>
    <ligand>
        <name>Mn(2+)</name>
        <dbReference type="ChEBI" id="CHEBI:29035"/>
        <label>2</label>
    </ligand>
</feature>
<feature type="binding site" evidence="19">
    <location>
        <position position="774"/>
    </location>
    <ligand>
        <name>ATP</name>
        <dbReference type="ChEBI" id="CHEBI:30616"/>
        <label>2</label>
    </ligand>
</feature>
<evidence type="ECO:0000256" key="6">
    <source>
        <dbReference type="ARBA" id="ARBA00022598"/>
    </source>
</evidence>
<dbReference type="FunFam" id="3.40.50.20:FF:000003">
    <property type="entry name" value="Carbamoyl-phosphate synthase large chain"/>
    <property type="match status" value="1"/>
</dbReference>
<dbReference type="GO" id="GO:0004088">
    <property type="term" value="F:carbamoyl-phosphate synthase (glutamine-hydrolyzing) activity"/>
    <property type="evidence" value="ECO:0007669"/>
    <property type="project" value="UniProtKB-UniRule"/>
</dbReference>
<dbReference type="NCBIfam" id="NF009455">
    <property type="entry name" value="PRK12815.1"/>
    <property type="match status" value="1"/>
</dbReference>
<dbReference type="GO" id="GO:0044205">
    <property type="term" value="P:'de novo' UMP biosynthetic process"/>
    <property type="evidence" value="ECO:0007669"/>
    <property type="project" value="UniProtKB-UniRule"/>
</dbReference>
<comment type="cofactor">
    <cofactor evidence="1">
        <name>Mn(2+)</name>
        <dbReference type="ChEBI" id="CHEBI:29035"/>
    </cofactor>
</comment>
<feature type="binding site" evidence="19">
    <location>
        <position position="169"/>
    </location>
    <ligand>
        <name>ATP</name>
        <dbReference type="ChEBI" id="CHEBI:30616"/>
        <label>1</label>
    </ligand>
</feature>
<feature type="binding site" evidence="19">
    <location>
        <position position="805"/>
    </location>
    <ligand>
        <name>ATP</name>
        <dbReference type="ChEBI" id="CHEBI:30616"/>
        <label>2</label>
    </ligand>
</feature>
<feature type="binding site" evidence="19">
    <location>
        <position position="299"/>
    </location>
    <ligand>
        <name>Mn(2+)</name>
        <dbReference type="ChEBI" id="CHEBI:29035"/>
        <label>1</label>
    </ligand>
</feature>
<feature type="binding site" evidence="19">
    <location>
        <position position="299"/>
    </location>
    <ligand>
        <name>Mg(2+)</name>
        <dbReference type="ChEBI" id="CHEBI:18420"/>
        <label>2</label>
    </ligand>
</feature>
<keyword evidence="9 19" id="KW-0677">Repeat</keyword>
<feature type="binding site" evidence="19">
    <location>
        <position position="299"/>
    </location>
    <ligand>
        <name>Mn(2+)</name>
        <dbReference type="ChEBI" id="CHEBI:29035"/>
        <label>2</label>
    </ligand>
</feature>
<evidence type="ECO:0000256" key="3">
    <source>
        <dbReference type="ARBA" id="ARBA00005077"/>
    </source>
</evidence>
<dbReference type="Pfam" id="PF25596">
    <property type="entry name" value="CPSase_L_D1"/>
    <property type="match status" value="2"/>
</dbReference>
<feature type="binding site" evidence="19">
    <location>
        <position position="285"/>
    </location>
    <ligand>
        <name>Mg(2+)</name>
        <dbReference type="ChEBI" id="CHEBI:18420"/>
        <label>1</label>
    </ligand>
</feature>
<feature type="domain" description="ATP-grasp" evidence="20">
    <location>
        <begin position="133"/>
        <end position="328"/>
    </location>
</feature>
<dbReference type="AlphaFoldDB" id="A0A8E0TRK4"/>
<dbReference type="Pfam" id="PF02786">
    <property type="entry name" value="CPSase_L_D2"/>
    <property type="match status" value="2"/>
</dbReference>
<dbReference type="PANTHER" id="PTHR11405:SF53">
    <property type="entry name" value="CARBAMOYL-PHOSPHATE SYNTHASE [AMMONIA], MITOCHONDRIAL"/>
    <property type="match status" value="1"/>
</dbReference>
<dbReference type="Gene3D" id="3.30.1490.20">
    <property type="entry name" value="ATP-grasp fold, A domain"/>
    <property type="match status" value="1"/>
</dbReference>
<comment type="catalytic activity">
    <reaction evidence="16 19">
        <text>hydrogencarbonate + L-glutamine + 2 ATP + H2O = carbamoyl phosphate + L-glutamate + 2 ADP + phosphate + 2 H(+)</text>
        <dbReference type="Rhea" id="RHEA:18633"/>
        <dbReference type="ChEBI" id="CHEBI:15377"/>
        <dbReference type="ChEBI" id="CHEBI:15378"/>
        <dbReference type="ChEBI" id="CHEBI:17544"/>
        <dbReference type="ChEBI" id="CHEBI:29985"/>
        <dbReference type="ChEBI" id="CHEBI:30616"/>
        <dbReference type="ChEBI" id="CHEBI:43474"/>
        <dbReference type="ChEBI" id="CHEBI:58228"/>
        <dbReference type="ChEBI" id="CHEBI:58359"/>
        <dbReference type="ChEBI" id="CHEBI:456216"/>
        <dbReference type="EC" id="6.3.5.5"/>
    </reaction>
</comment>
<dbReference type="InterPro" id="IPR005483">
    <property type="entry name" value="CPSase_dom"/>
</dbReference>
<feature type="binding site" evidence="19">
    <location>
        <position position="807"/>
    </location>
    <ligand>
        <name>ATP</name>
        <dbReference type="ChEBI" id="CHEBI:30616"/>
        <label>2</label>
    </ligand>
</feature>
<dbReference type="CDD" id="cd01424">
    <property type="entry name" value="MGS_CPS_II"/>
    <property type="match status" value="1"/>
</dbReference>
<feature type="binding site" evidence="19">
    <location>
        <position position="215"/>
    </location>
    <ligand>
        <name>ATP</name>
        <dbReference type="ChEBI" id="CHEBI:30616"/>
        <label>1</label>
    </ligand>
</feature>
<dbReference type="GO" id="GO:0004087">
    <property type="term" value="F:carbamoyl-phosphate synthase (ammonia) activity"/>
    <property type="evidence" value="ECO:0007669"/>
    <property type="project" value="UniProtKB-EC"/>
</dbReference>
<feature type="binding site" evidence="19">
    <location>
        <position position="772"/>
    </location>
    <ligand>
        <name>ATP</name>
        <dbReference type="ChEBI" id="CHEBI:30616"/>
        <label>2</label>
    </ligand>
</feature>
<dbReference type="FunFam" id="3.30.470.20:FF:000007">
    <property type="entry name" value="Carbamoyl-phosphate synthase large chain"/>
    <property type="match status" value="1"/>
</dbReference>
<evidence type="ECO:0000256" key="8">
    <source>
        <dbReference type="ARBA" id="ARBA00022723"/>
    </source>
</evidence>
<evidence type="ECO:0000256" key="4">
    <source>
        <dbReference type="ARBA" id="ARBA00009799"/>
    </source>
</evidence>
<evidence type="ECO:0000256" key="14">
    <source>
        <dbReference type="ARBA" id="ARBA00023211"/>
    </source>
</evidence>
<comment type="pathway">
    <text evidence="3 19">Amino-acid biosynthesis; L-arginine biosynthesis; carbamoyl phosphate from bicarbonate: step 1/1.</text>
</comment>
<dbReference type="GO" id="GO:0005737">
    <property type="term" value="C:cytoplasm"/>
    <property type="evidence" value="ECO:0007669"/>
    <property type="project" value="TreeGrafter"/>
</dbReference>
<comment type="function">
    <text evidence="17 19">Large subunit of the glutamine-dependent carbamoyl phosphate synthetase (CPSase). CPSase catalyzes the formation of carbamoyl phosphate from the ammonia moiety of glutamine, carbonate, and phosphate donated by ATP, constituting the first step of 2 biosynthetic pathways, one leading to arginine and/or urea and the other to pyrimidine nucleotides. The large subunit (synthetase) binds the substrates ammonia (free or transferred from glutamine from the small subunit), hydrogencarbonate and ATP and carries out an ATP-coupled ligase reaction, activating hydrogencarbonate by forming carboxy phosphate which reacts with ammonia to form carbamoyl phosphate.</text>
</comment>
<dbReference type="PROSITE" id="PS50975">
    <property type="entry name" value="ATP_GRASP"/>
    <property type="match status" value="2"/>
</dbReference>